<sequence>MLQGPLQPARHSLSSAPNPLPTDIHKTSSTPHATLKLTIIEYFDWNTFDGQASGSKNRFTWCSQNNNVIDEENVILGMKIWCLK</sequence>
<reference evidence="2 3" key="1">
    <citation type="submission" date="2024-04" db="EMBL/GenBank/DDBJ databases">
        <authorList>
            <person name="Rising A."/>
            <person name="Reimegard J."/>
            <person name="Sonavane S."/>
            <person name="Akerstrom W."/>
            <person name="Nylinder S."/>
            <person name="Hedman E."/>
            <person name="Kallberg Y."/>
        </authorList>
    </citation>
    <scope>NUCLEOTIDE SEQUENCE [LARGE SCALE GENOMIC DNA]</scope>
</reference>
<feature type="region of interest" description="Disordered" evidence="1">
    <location>
        <begin position="1"/>
        <end position="28"/>
    </location>
</feature>
<gene>
    <name evidence="2" type="ORF">LARSCL_LOCUS7665</name>
</gene>
<evidence type="ECO:0000256" key="1">
    <source>
        <dbReference type="SAM" id="MobiDB-lite"/>
    </source>
</evidence>
<name>A0AAV1ZSA9_9ARAC</name>
<dbReference type="Proteomes" id="UP001497382">
    <property type="component" value="Unassembled WGS sequence"/>
</dbReference>
<organism evidence="2 3">
    <name type="scientific">Larinioides sclopetarius</name>
    <dbReference type="NCBI Taxonomy" id="280406"/>
    <lineage>
        <taxon>Eukaryota</taxon>
        <taxon>Metazoa</taxon>
        <taxon>Ecdysozoa</taxon>
        <taxon>Arthropoda</taxon>
        <taxon>Chelicerata</taxon>
        <taxon>Arachnida</taxon>
        <taxon>Araneae</taxon>
        <taxon>Araneomorphae</taxon>
        <taxon>Entelegynae</taxon>
        <taxon>Araneoidea</taxon>
        <taxon>Araneidae</taxon>
        <taxon>Larinioides</taxon>
    </lineage>
</organism>
<evidence type="ECO:0000313" key="3">
    <source>
        <dbReference type="Proteomes" id="UP001497382"/>
    </source>
</evidence>
<comment type="caution">
    <text evidence="2">The sequence shown here is derived from an EMBL/GenBank/DDBJ whole genome shotgun (WGS) entry which is preliminary data.</text>
</comment>
<keyword evidence="3" id="KW-1185">Reference proteome</keyword>
<evidence type="ECO:0000313" key="2">
    <source>
        <dbReference type="EMBL" id="CAL1274720.1"/>
    </source>
</evidence>
<accession>A0AAV1ZSA9</accession>
<dbReference type="EMBL" id="CAXIEN010000080">
    <property type="protein sequence ID" value="CAL1274720.1"/>
    <property type="molecule type" value="Genomic_DNA"/>
</dbReference>
<protein>
    <submittedName>
        <fullName evidence="2">Uncharacterized protein</fullName>
    </submittedName>
</protein>
<proteinExistence type="predicted"/>
<dbReference type="AlphaFoldDB" id="A0AAV1ZSA9"/>